<feature type="transmembrane region" description="Helical" evidence="7">
    <location>
        <begin position="496"/>
        <end position="517"/>
    </location>
</feature>
<evidence type="ECO:0000256" key="5">
    <source>
        <dbReference type="ARBA" id="ARBA00022989"/>
    </source>
</evidence>
<feature type="transmembrane region" description="Helical" evidence="7">
    <location>
        <begin position="449"/>
        <end position="475"/>
    </location>
</feature>
<evidence type="ECO:0000256" key="6">
    <source>
        <dbReference type="ARBA" id="ARBA00023136"/>
    </source>
</evidence>
<dbReference type="GO" id="GO:0005886">
    <property type="term" value="C:plasma membrane"/>
    <property type="evidence" value="ECO:0007669"/>
    <property type="project" value="UniProtKB-SubCell"/>
</dbReference>
<feature type="transmembrane region" description="Helical" evidence="7">
    <location>
        <begin position="320"/>
        <end position="346"/>
    </location>
</feature>
<keyword evidence="6 7" id="KW-0472">Membrane</keyword>
<feature type="domain" description="ABC transmembrane type-1" evidence="8">
    <location>
        <begin position="375"/>
        <end position="570"/>
    </location>
</feature>
<feature type="transmembrane region" description="Helical" evidence="7">
    <location>
        <begin position="375"/>
        <end position="397"/>
    </location>
</feature>
<comment type="caution">
    <text evidence="9">The sequence shown here is derived from an EMBL/GenBank/DDBJ whole genome shotgun (WGS) entry which is preliminary data.</text>
</comment>
<sequence>MPDGRKTARNGSNDDDVSASPRLLRAIPWSIAGLLAAPVAVGLAGVVLPAFGYLPALGGTSLSLGPFRELLAQPGLFASSLLSFASGLVTTALSVLAVSLFLAAFHGTGAMRIARRALGPLLAIPHAAAAFGLAFLIAPSGLLFRLAAAPLGLDRPPDLLIVGDPLGLSMMAGLIAKEIPFLMLVAFAALPQAEPQRRTMLARSLGYGRMAAFLHTVWPSVYRQIRLPVLAVVAFASSVVDVALILGPSVPPTLAVRLLQWMGDPDLSLRFLASAGALLQLAVTAGALLVWLGLERLCARLGAAIAARGRRGTNDGAARGLAMLPVALAGLSLALGLLVLAIWSFAGLWSFPDPLPQAFTTQTLERALPRAEGPIVTTAMVAGLSGVIALLAVVAMLESHRRAVPRLAGERPVLPSLIAGLLYLPLIVPQIAFVFGLQILVVASGFEPSLAFLVAVHLVFVAPYVALALVGPWFALDPRYDGVAASLRHGPVATLLRIRIPLLLAPILTAFAIGFAVSVGQYLPTVLIGAGRLTTITTEAVALASGGNRRIVGVYALLQTIVPALVFLAASLVPVLVYRRRRGMEGA</sequence>
<dbReference type="AlphaFoldDB" id="A0A371X2G7"/>
<dbReference type="Gene3D" id="1.10.3720.10">
    <property type="entry name" value="MetI-like"/>
    <property type="match status" value="2"/>
</dbReference>
<dbReference type="SUPFAM" id="SSF161098">
    <property type="entry name" value="MetI-like"/>
    <property type="match status" value="2"/>
</dbReference>
<evidence type="ECO:0000256" key="1">
    <source>
        <dbReference type="ARBA" id="ARBA00004651"/>
    </source>
</evidence>
<dbReference type="InterPro" id="IPR000515">
    <property type="entry name" value="MetI-like"/>
</dbReference>
<evidence type="ECO:0000259" key="8">
    <source>
        <dbReference type="PROSITE" id="PS50928"/>
    </source>
</evidence>
<keyword evidence="3" id="KW-1003">Cell membrane</keyword>
<feature type="transmembrane region" description="Helical" evidence="7">
    <location>
        <begin position="267"/>
        <end position="292"/>
    </location>
</feature>
<dbReference type="OrthoDB" id="7852521at2"/>
<comment type="subcellular location">
    <subcellularLocation>
        <location evidence="1">Cell membrane</location>
        <topology evidence="1">Multi-pass membrane protein</topology>
    </subcellularLocation>
</comment>
<keyword evidence="10" id="KW-1185">Reference proteome</keyword>
<feature type="transmembrane region" description="Helical" evidence="7">
    <location>
        <begin position="554"/>
        <end position="578"/>
    </location>
</feature>
<feature type="transmembrane region" description="Helical" evidence="7">
    <location>
        <begin position="31"/>
        <end position="56"/>
    </location>
</feature>
<dbReference type="PANTHER" id="PTHR30183">
    <property type="entry name" value="MOLYBDENUM TRANSPORT SYSTEM PERMEASE PROTEIN MODB"/>
    <property type="match status" value="1"/>
</dbReference>
<feature type="domain" description="ABC transmembrane type-1" evidence="8">
    <location>
        <begin position="76"/>
        <end position="290"/>
    </location>
</feature>
<accession>A0A371X2G7</accession>
<organism evidence="9 10">
    <name type="scientific">Fulvimarina endophytica</name>
    <dbReference type="NCBI Taxonomy" id="2293836"/>
    <lineage>
        <taxon>Bacteria</taxon>
        <taxon>Pseudomonadati</taxon>
        <taxon>Pseudomonadota</taxon>
        <taxon>Alphaproteobacteria</taxon>
        <taxon>Hyphomicrobiales</taxon>
        <taxon>Aurantimonadaceae</taxon>
        <taxon>Fulvimarina</taxon>
    </lineage>
</organism>
<reference evidence="9 10" key="1">
    <citation type="submission" date="2018-08" db="EMBL/GenBank/DDBJ databases">
        <title>Fulvimarina sp. 85, whole genome shotgun sequence.</title>
        <authorList>
            <person name="Tuo L."/>
        </authorList>
    </citation>
    <scope>NUCLEOTIDE SEQUENCE [LARGE SCALE GENOMIC DNA]</scope>
    <source>
        <strain evidence="9 10">85</strain>
    </source>
</reference>
<proteinExistence type="predicted"/>
<evidence type="ECO:0000256" key="7">
    <source>
        <dbReference type="SAM" id="Phobius"/>
    </source>
</evidence>
<feature type="transmembrane region" description="Helical" evidence="7">
    <location>
        <begin position="166"/>
        <end position="190"/>
    </location>
</feature>
<dbReference type="PANTHER" id="PTHR30183:SF6">
    <property type="entry name" value="INNER MEMBRANE ABC TRANSPORTER PERMEASE PROTEIN YNJC"/>
    <property type="match status" value="1"/>
</dbReference>
<feature type="transmembrane region" description="Helical" evidence="7">
    <location>
        <begin position="417"/>
        <end position="443"/>
    </location>
</feature>
<dbReference type="GO" id="GO:0055085">
    <property type="term" value="P:transmembrane transport"/>
    <property type="evidence" value="ECO:0007669"/>
    <property type="project" value="InterPro"/>
</dbReference>
<dbReference type="PROSITE" id="PS50928">
    <property type="entry name" value="ABC_TM1"/>
    <property type="match status" value="2"/>
</dbReference>
<evidence type="ECO:0000256" key="2">
    <source>
        <dbReference type="ARBA" id="ARBA00022448"/>
    </source>
</evidence>
<dbReference type="InterPro" id="IPR035906">
    <property type="entry name" value="MetI-like_sf"/>
</dbReference>
<keyword evidence="5 7" id="KW-1133">Transmembrane helix</keyword>
<name>A0A371X2G7_9HYPH</name>
<evidence type="ECO:0000313" key="9">
    <source>
        <dbReference type="EMBL" id="RFC63425.1"/>
    </source>
</evidence>
<evidence type="ECO:0000256" key="3">
    <source>
        <dbReference type="ARBA" id="ARBA00022475"/>
    </source>
</evidence>
<feature type="transmembrane region" description="Helical" evidence="7">
    <location>
        <begin position="76"/>
        <end position="105"/>
    </location>
</feature>
<dbReference type="Proteomes" id="UP000264310">
    <property type="component" value="Unassembled WGS sequence"/>
</dbReference>
<protein>
    <submittedName>
        <fullName evidence="9">ABC transporter permease</fullName>
    </submittedName>
</protein>
<feature type="transmembrane region" description="Helical" evidence="7">
    <location>
        <begin position="227"/>
        <end position="247"/>
    </location>
</feature>
<gene>
    <name evidence="9" type="ORF">DYI37_10320</name>
</gene>
<keyword evidence="4 7" id="KW-0812">Transmembrane</keyword>
<dbReference type="EMBL" id="QURL01000004">
    <property type="protein sequence ID" value="RFC63425.1"/>
    <property type="molecule type" value="Genomic_DNA"/>
</dbReference>
<keyword evidence="2" id="KW-0813">Transport</keyword>
<evidence type="ECO:0000256" key="4">
    <source>
        <dbReference type="ARBA" id="ARBA00022692"/>
    </source>
</evidence>
<evidence type="ECO:0000313" key="10">
    <source>
        <dbReference type="Proteomes" id="UP000264310"/>
    </source>
</evidence>
<feature type="transmembrane region" description="Helical" evidence="7">
    <location>
        <begin position="117"/>
        <end position="146"/>
    </location>
</feature>